<evidence type="ECO:0000313" key="2">
    <source>
        <dbReference type="EMBL" id="CAG6569138.1"/>
    </source>
</evidence>
<organism evidence="2">
    <name type="scientific">Culex pipiens</name>
    <name type="common">House mosquito</name>
    <dbReference type="NCBI Taxonomy" id="7175"/>
    <lineage>
        <taxon>Eukaryota</taxon>
        <taxon>Metazoa</taxon>
        <taxon>Ecdysozoa</taxon>
        <taxon>Arthropoda</taxon>
        <taxon>Hexapoda</taxon>
        <taxon>Insecta</taxon>
        <taxon>Pterygota</taxon>
        <taxon>Neoptera</taxon>
        <taxon>Endopterygota</taxon>
        <taxon>Diptera</taxon>
        <taxon>Nematocera</taxon>
        <taxon>Culicoidea</taxon>
        <taxon>Culicidae</taxon>
        <taxon>Culicinae</taxon>
        <taxon>Culicini</taxon>
        <taxon>Culex</taxon>
        <taxon>Culex</taxon>
    </lineage>
</organism>
<dbReference type="EMBL" id="HBUE01281184">
    <property type="protein sequence ID" value="CAG6569140.1"/>
    <property type="molecule type" value="Transcribed_RNA"/>
</dbReference>
<feature type="region of interest" description="Disordered" evidence="1">
    <location>
        <begin position="116"/>
        <end position="151"/>
    </location>
</feature>
<dbReference type="EMBL" id="HBUE01175653">
    <property type="protein sequence ID" value="CAG6517613.1"/>
    <property type="molecule type" value="Transcribed_RNA"/>
</dbReference>
<dbReference type="EMBL" id="HBUE01281183">
    <property type="protein sequence ID" value="CAG6569138.1"/>
    <property type="molecule type" value="Transcribed_RNA"/>
</dbReference>
<sequence>MGRTHARVPVQMAATNRTLHRRPSGEGIVHRRRRITTGRTSDIGCLGNRSGISTIGVVRQPGGVPVRSNGAVVTAGESHPREASHARARATTTVRRLRIEVVAGLGPGIGHAAAIGATPVEAGPDHRRVCPERRRSSTSRRRLRTPASSPS</sequence>
<evidence type="ECO:0000256" key="1">
    <source>
        <dbReference type="SAM" id="MobiDB-lite"/>
    </source>
</evidence>
<protein>
    <submittedName>
        <fullName evidence="2">(northern house mosquito) hypothetical protein</fullName>
    </submittedName>
</protein>
<dbReference type="AlphaFoldDB" id="A0A8D8NLI0"/>
<proteinExistence type="predicted"/>
<dbReference type="EMBL" id="HBUE01175654">
    <property type="protein sequence ID" value="CAG6517615.1"/>
    <property type="molecule type" value="Transcribed_RNA"/>
</dbReference>
<feature type="compositionally biased region" description="Basic and acidic residues" evidence="1">
    <location>
        <begin position="123"/>
        <end position="135"/>
    </location>
</feature>
<name>A0A8D8NLI0_CULPI</name>
<reference evidence="2" key="1">
    <citation type="submission" date="2021-05" db="EMBL/GenBank/DDBJ databases">
        <authorList>
            <person name="Alioto T."/>
            <person name="Alioto T."/>
            <person name="Gomez Garrido J."/>
        </authorList>
    </citation>
    <scope>NUCLEOTIDE SEQUENCE</scope>
</reference>
<accession>A0A8D8NLI0</accession>
<dbReference type="EMBL" id="HBUE01099357">
    <property type="protein sequence ID" value="CAG6484490.1"/>
    <property type="molecule type" value="Transcribed_RNA"/>
</dbReference>